<dbReference type="OrthoDB" id="2721782at2"/>
<accession>A0A1G9Z426</accession>
<keyword evidence="2" id="KW-1133">Transmembrane helix</keyword>
<protein>
    <recommendedName>
        <fullName evidence="5">DUF4044 domain-containing protein</fullName>
    </recommendedName>
</protein>
<keyword evidence="4" id="KW-1185">Reference proteome</keyword>
<name>A0A1G9Z426_9BACI</name>
<keyword evidence="2" id="KW-0472">Membrane</keyword>
<dbReference type="RefSeq" id="WP_093856022.1">
    <property type="nucleotide sequence ID" value="NZ_BJVZ01000011.1"/>
</dbReference>
<evidence type="ECO:0000256" key="1">
    <source>
        <dbReference type="SAM" id="MobiDB-lite"/>
    </source>
</evidence>
<dbReference type="STRING" id="237069.SAMN05216498_1529"/>
<evidence type="ECO:0008006" key="5">
    <source>
        <dbReference type="Google" id="ProtNLM"/>
    </source>
</evidence>
<keyword evidence="2" id="KW-0812">Transmembrane</keyword>
<organism evidence="3 4">
    <name type="scientific">Tenuibacillus multivorans</name>
    <dbReference type="NCBI Taxonomy" id="237069"/>
    <lineage>
        <taxon>Bacteria</taxon>
        <taxon>Bacillati</taxon>
        <taxon>Bacillota</taxon>
        <taxon>Bacilli</taxon>
        <taxon>Bacillales</taxon>
        <taxon>Bacillaceae</taxon>
        <taxon>Tenuibacillus</taxon>
    </lineage>
</organism>
<sequence>MSKNQKKKQSQAPFSTPKRKRNKMTTIVIWLMIIAMLLSVFTFSAAMFI</sequence>
<dbReference type="EMBL" id="FNIG01000003">
    <property type="protein sequence ID" value="SDN16238.1"/>
    <property type="molecule type" value="Genomic_DNA"/>
</dbReference>
<reference evidence="3 4" key="1">
    <citation type="submission" date="2016-10" db="EMBL/GenBank/DDBJ databases">
        <authorList>
            <person name="de Groot N.N."/>
        </authorList>
    </citation>
    <scope>NUCLEOTIDE SEQUENCE [LARGE SCALE GENOMIC DNA]</scope>
    <source>
        <strain evidence="3 4">CGMCC 1.3442</strain>
    </source>
</reference>
<feature type="region of interest" description="Disordered" evidence="1">
    <location>
        <begin position="1"/>
        <end position="20"/>
    </location>
</feature>
<evidence type="ECO:0000256" key="2">
    <source>
        <dbReference type="SAM" id="Phobius"/>
    </source>
</evidence>
<gene>
    <name evidence="3" type="ORF">SAMN05216498_1529</name>
</gene>
<evidence type="ECO:0000313" key="3">
    <source>
        <dbReference type="EMBL" id="SDN16238.1"/>
    </source>
</evidence>
<feature type="transmembrane region" description="Helical" evidence="2">
    <location>
        <begin position="27"/>
        <end position="48"/>
    </location>
</feature>
<proteinExistence type="predicted"/>
<dbReference type="AlphaFoldDB" id="A0A1G9Z426"/>
<dbReference type="Proteomes" id="UP000199334">
    <property type="component" value="Unassembled WGS sequence"/>
</dbReference>
<evidence type="ECO:0000313" key="4">
    <source>
        <dbReference type="Proteomes" id="UP000199334"/>
    </source>
</evidence>